<keyword evidence="6" id="KW-1185">Reference proteome</keyword>
<feature type="compositionally biased region" description="Basic and acidic residues" evidence="4">
    <location>
        <begin position="260"/>
        <end position="277"/>
    </location>
</feature>
<dbReference type="GO" id="GO:0005634">
    <property type="term" value="C:nucleus"/>
    <property type="evidence" value="ECO:0007669"/>
    <property type="project" value="UniProtKB-SubCell"/>
</dbReference>
<comment type="subcellular location">
    <subcellularLocation>
        <location evidence="1">Nucleus</location>
    </subcellularLocation>
</comment>
<dbReference type="InterPro" id="IPR052416">
    <property type="entry name" value="GTF3C_component"/>
</dbReference>
<accession>A0A6P9EK86</accession>
<name>A0A6P9EK86_JUGRE</name>
<keyword evidence="2" id="KW-0804">Transcription</keyword>
<dbReference type="InterPro" id="IPR026960">
    <property type="entry name" value="RVT-Znf"/>
</dbReference>
<dbReference type="PRINTS" id="PR00929">
    <property type="entry name" value="ATHOOK"/>
</dbReference>
<dbReference type="OrthoDB" id="4703at2759"/>
<dbReference type="GO" id="GO:0003677">
    <property type="term" value="F:DNA binding"/>
    <property type="evidence" value="ECO:0007669"/>
    <property type="project" value="InterPro"/>
</dbReference>
<dbReference type="GO" id="GO:0000127">
    <property type="term" value="C:transcription factor TFIIIC complex"/>
    <property type="evidence" value="ECO:0000318"/>
    <property type="project" value="GO_Central"/>
</dbReference>
<dbReference type="GeneID" id="108983424"/>
<sequence>MDQPNEDQEEPPIAELLGVKKKKNKNTTVVSSPRTRTTTGVKAKKKKEGGPAAVDSAAQYPTGSTEDCCNAPKVTVLKFDNSVENHFRAIDTISQLCGEPEDGALEEQEIQQLSSSITFLREWKYFNYEPKIVRFASAVGSIDGKDVVSGIELPQLSSAAVPKNEEPSGGAATHAESSGSGCSKDFVIHVGGHVWALDWCPRVHERPECPIKCEFIAVAAHPPGSSYHKIGAPLTGRGVVQIWGLLNVSMNEDEVPPPAEKPKQGPKNGRDMKDKLTVSKRPRGRPRKKPVEDNVAITTQKRPRGRPRKNLIEKPPDNLDCSEQYVQALAVQFPEDSSDFLAIDGVLGDTQEHAIQEDSGKKQKSYKQAASKCNPALETPLKCRRLKNKKRTRSCSDNTSPLLLELIEDMGSSVVNQMQAEPAASVNFSHNGSLEISSAGCLIPNDVALPRVVFCLAHNGKVAWDTKWRPSNECYSIKMGYLAVLLGNGSLEVWEVPLPRTVKVIYSSDHPEGTDPRFVKLEPVFRCSMLKGGGTQSIPLTVEWSASTPHDLILAGCHDGTVALWKFSVSSSSKDTRPLLCFSADTVPIRALAWAPVESDLESANVILTAGHGGLKFWDLRFKVLIKASKDGYLNMYVQHGERNNHDRYYWDPFRPLWDLHPVPRIIYSLDWLPDPRCVILSFDDGTMRTLSLLKAAYDVPVTGKPFGGTKQQGLHSYYCSSFAIWSVQVSRLTGVAHRIEKLFREFLWGGLGEETKFHLASWNKVCSPVSGGGLGVRNLRTFNKALLGKWLWRYQEEGESLWKEVVVSRHGGAWGGWCTNEVRGGYGVGLWRYIRGGWQCFENNVRFVVGQGTRIKFWQNVWCGERSLERAFPALYNIAINREASIADLCVIAQDSFQWNILFTRANHDWELSIVSEFFSMIYSSERLTTQDDRLQWRGKDSKKFSVKTYYKILVSQGNEYFPWKSIWKSRVPSKVAFFVWTAALGKILTTDNLRKRGLIVTDWCYLCKKNGESVDHLLLHCEVTRELWNGIFRRVDVAWVMPAKVVDLLACWKGLKGSTQVAAAWKMIPLCIMWCIWLERNARCFEDRERSMEELQNFFLHTLLLWFSAIVLNGNSVHEFLAQI</sequence>
<feature type="region of interest" description="Disordered" evidence="4">
    <location>
        <begin position="1"/>
        <end position="65"/>
    </location>
</feature>
<dbReference type="PANTHER" id="PTHR15052:SF2">
    <property type="entry name" value="GENERAL TRANSCRIPTION FACTOR 3C POLYPEPTIDE 2"/>
    <property type="match status" value="1"/>
</dbReference>
<dbReference type="InterPro" id="IPR015943">
    <property type="entry name" value="WD40/YVTN_repeat-like_dom_sf"/>
</dbReference>
<dbReference type="PROSITE" id="PS00354">
    <property type="entry name" value="HMGI_Y"/>
    <property type="match status" value="1"/>
</dbReference>
<evidence type="ECO:0000256" key="3">
    <source>
        <dbReference type="ARBA" id="ARBA00023242"/>
    </source>
</evidence>
<dbReference type="AlphaFoldDB" id="A0A6P9EK86"/>
<evidence type="ECO:0000256" key="4">
    <source>
        <dbReference type="SAM" id="MobiDB-lite"/>
    </source>
</evidence>
<dbReference type="PANTHER" id="PTHR15052">
    <property type="entry name" value="RNA POLYMERASE III TRANSCRIPTION INITIATION FACTOR COMPLEX SUBUNIT"/>
    <property type="match status" value="1"/>
</dbReference>
<dbReference type="InParanoid" id="A0A6P9EK86"/>
<proteinExistence type="predicted"/>
<dbReference type="GO" id="GO:0006355">
    <property type="term" value="P:regulation of DNA-templated transcription"/>
    <property type="evidence" value="ECO:0007669"/>
    <property type="project" value="InterPro"/>
</dbReference>
<dbReference type="SMART" id="SM00320">
    <property type="entry name" value="WD40"/>
    <property type="match status" value="3"/>
</dbReference>
<dbReference type="InterPro" id="IPR001680">
    <property type="entry name" value="WD40_rpt"/>
</dbReference>
<dbReference type="FunCoup" id="A0A6P9EK86">
    <property type="interactions" value="1221"/>
</dbReference>
<evidence type="ECO:0000259" key="5">
    <source>
        <dbReference type="Pfam" id="PF13966"/>
    </source>
</evidence>
<feature type="compositionally biased region" description="Acidic residues" evidence="4">
    <location>
        <begin position="1"/>
        <end position="12"/>
    </location>
</feature>
<dbReference type="InterPro" id="IPR036322">
    <property type="entry name" value="WD40_repeat_dom_sf"/>
</dbReference>
<feature type="compositionally biased region" description="Basic residues" evidence="4">
    <location>
        <begin position="278"/>
        <end position="288"/>
    </location>
</feature>
<gene>
    <name evidence="7" type="primary">LOC108983424</name>
</gene>
<feature type="domain" description="Reverse transcriptase zinc-binding" evidence="5">
    <location>
        <begin position="946"/>
        <end position="1030"/>
    </location>
</feature>
<feature type="region of interest" description="Disordered" evidence="4">
    <location>
        <begin position="251"/>
        <end position="318"/>
    </location>
</feature>
<dbReference type="GO" id="GO:0006383">
    <property type="term" value="P:transcription by RNA polymerase III"/>
    <property type="evidence" value="ECO:0000318"/>
    <property type="project" value="GO_Central"/>
</dbReference>
<protein>
    <submittedName>
        <fullName evidence="7">Uncharacterized protein LOC108983424 isoform X1</fullName>
    </submittedName>
</protein>
<dbReference type="Pfam" id="PF13966">
    <property type="entry name" value="zf-RVT"/>
    <property type="match status" value="1"/>
</dbReference>
<evidence type="ECO:0000313" key="7">
    <source>
        <dbReference type="RefSeq" id="XP_035544453.1"/>
    </source>
</evidence>
<organism evidence="6 7">
    <name type="scientific">Juglans regia</name>
    <name type="common">English walnut</name>
    <dbReference type="NCBI Taxonomy" id="51240"/>
    <lineage>
        <taxon>Eukaryota</taxon>
        <taxon>Viridiplantae</taxon>
        <taxon>Streptophyta</taxon>
        <taxon>Embryophyta</taxon>
        <taxon>Tracheophyta</taxon>
        <taxon>Spermatophyta</taxon>
        <taxon>Magnoliopsida</taxon>
        <taxon>eudicotyledons</taxon>
        <taxon>Gunneridae</taxon>
        <taxon>Pentapetalae</taxon>
        <taxon>rosids</taxon>
        <taxon>fabids</taxon>
        <taxon>Fagales</taxon>
        <taxon>Juglandaceae</taxon>
        <taxon>Juglans</taxon>
    </lineage>
</organism>
<dbReference type="SMART" id="SM00384">
    <property type="entry name" value="AT_hook"/>
    <property type="match status" value="2"/>
</dbReference>
<evidence type="ECO:0000256" key="1">
    <source>
        <dbReference type="ARBA" id="ARBA00004123"/>
    </source>
</evidence>
<dbReference type="InterPro" id="IPR000637">
    <property type="entry name" value="HMGI/Y_DNA-bd_CS"/>
</dbReference>
<keyword evidence="3" id="KW-0539">Nucleus</keyword>
<dbReference type="InterPro" id="IPR017956">
    <property type="entry name" value="AT_hook_DNA-bd_motif"/>
</dbReference>
<dbReference type="RefSeq" id="XP_035544453.1">
    <property type="nucleotide sequence ID" value="XM_035688560.1"/>
</dbReference>
<dbReference type="Gene3D" id="2.130.10.10">
    <property type="entry name" value="YVTN repeat-like/Quinoprotein amine dehydrogenase"/>
    <property type="match status" value="1"/>
</dbReference>
<feature type="region of interest" description="Disordered" evidence="4">
    <location>
        <begin position="159"/>
        <end position="180"/>
    </location>
</feature>
<evidence type="ECO:0000256" key="2">
    <source>
        <dbReference type="ARBA" id="ARBA00023163"/>
    </source>
</evidence>
<dbReference type="SUPFAM" id="SSF50978">
    <property type="entry name" value="WD40 repeat-like"/>
    <property type="match status" value="1"/>
</dbReference>
<feature type="compositionally biased region" description="Low complexity" evidence="4">
    <location>
        <begin position="26"/>
        <end position="41"/>
    </location>
</feature>
<dbReference type="Proteomes" id="UP000235220">
    <property type="component" value="Chromosome 3"/>
</dbReference>
<reference evidence="7" key="1">
    <citation type="submission" date="2025-08" db="UniProtKB">
        <authorList>
            <consortium name="RefSeq"/>
        </authorList>
    </citation>
    <scope>IDENTIFICATION</scope>
    <source>
        <tissue evidence="7">Leaves</tissue>
    </source>
</reference>
<evidence type="ECO:0000313" key="6">
    <source>
        <dbReference type="Proteomes" id="UP000235220"/>
    </source>
</evidence>